<accession>A0ACC1PF14</accession>
<keyword evidence="2" id="KW-1185">Reference proteome</keyword>
<gene>
    <name evidence="1" type="ORF">NUW58_g2929</name>
</gene>
<evidence type="ECO:0000313" key="1">
    <source>
        <dbReference type="EMBL" id="KAJ2990480.1"/>
    </source>
</evidence>
<protein>
    <submittedName>
        <fullName evidence="1">Uncharacterized protein</fullName>
    </submittedName>
</protein>
<reference evidence="1" key="1">
    <citation type="submission" date="2022-10" db="EMBL/GenBank/DDBJ databases">
        <title>Genome Sequence of Xylaria curta.</title>
        <authorList>
            <person name="Buettner E."/>
        </authorList>
    </citation>
    <scope>NUCLEOTIDE SEQUENCE</scope>
    <source>
        <strain evidence="1">Babe10</strain>
    </source>
</reference>
<comment type="caution">
    <text evidence="1">The sequence shown here is derived from an EMBL/GenBank/DDBJ whole genome shotgun (WGS) entry which is preliminary data.</text>
</comment>
<proteinExistence type="predicted"/>
<dbReference type="EMBL" id="JAPDGR010000414">
    <property type="protein sequence ID" value="KAJ2990480.1"/>
    <property type="molecule type" value="Genomic_DNA"/>
</dbReference>
<organism evidence="1 2">
    <name type="scientific">Xylaria curta</name>
    <dbReference type="NCBI Taxonomy" id="42375"/>
    <lineage>
        <taxon>Eukaryota</taxon>
        <taxon>Fungi</taxon>
        <taxon>Dikarya</taxon>
        <taxon>Ascomycota</taxon>
        <taxon>Pezizomycotina</taxon>
        <taxon>Sordariomycetes</taxon>
        <taxon>Xylariomycetidae</taxon>
        <taxon>Xylariales</taxon>
        <taxon>Xylariaceae</taxon>
        <taxon>Xylaria</taxon>
    </lineage>
</organism>
<dbReference type="Proteomes" id="UP001143856">
    <property type="component" value="Unassembled WGS sequence"/>
</dbReference>
<sequence length="2654" mass="293197">MWLSEQDFRQLFAEAIFAGQPENGASPELSTGLMMIDNSDDSKKNITWFYNPMFQHCIKENQDGELVSDGQKGRGVPVKAQLQEAINPAEVYEIIHDAFSAKLRLTLQIEESRPIVDLTADTLGIDSLFAVDIRSWFIKELQIEIPVLKILGGATVGDILETAQQLLPKEFTPNLDPNDKSEARKQKPQVTSAAKDKLADQTAKKVSIANEKPNDRKTDTKKKGSAADEKPNDRKADTTKARAATPPSVQWSLPKPPTPSEDSDNSSLSSDSGVRVSPASPITTYTGKSTPSSNAGSEIDAFKGRSQGSVWSMDTTDSEVAVSKKTPIAFGQSRIWFLEIYLKDPASALNITLTIDLNGSLDVNRFERAVKHVGQRHEALRTRFVTGDDSTQTMQEVLVDPTLALEKQDIAGDAEAEQIYRELQQYRYKLTEGENMRILLLKKSSKSFRLIIGYHHINMDGISLEVVLRELQMAYDSKRLPSVSSILQYPAFAEQQHREFESGKWQNEISFWVNEFGGHTPPVLPLLPLAKTRSRTPLTTYSTHTAEFRLDQEALTRIQSVCSGSKATPFQFHLAVFHTLLSRLVDAEEICIGISSANRQDTAMQSVGMYLNLLPLLLKSQPNETFASTLKLIRSKAMAAFAHSKVPFDVIVNKLGVPRATTHSPLFQVLVNYRPGIAERRDFCDCRSQVMSFEQGQAAYDLSLDVIESPGECRIIVAGQSALFGPQDVDMLKEMYKQLLVAFSRNPALRLTTPSLYDPEDVKNGLQLGQGSLHAHQWPETLVHRIDKMVEQYGNRPAVVDGCGISLTYSQLARRVGALAASMRGIGSGSRVGLYVDPGVDWICSLLAILRRDAVYVPLDAVSGSARLFAILQDSKPDLLLVNKSTEKDAMSQFAPLLTADQILNVDHVSTTAVGTVSNTAKADSVAALLYTSGSTGVPKGIIMKHASFRNNIEIITDRVGYREGQEVTLQQSSFNFDMSVFQVFLALSNGGTIHVVPRHLRADPVAISAIIASGGITFTTATPFGARQAGGGEPVRDSLQAAFQNLNKPGLRLVDCYGPTEITFFCHSREVDYQVEATSSNLGLEILPNYSTYIVDASMEAVPVGIPGEILIGGAGVVAGYLHTELNTRGFAHNSFASPEFHKQGWTQLHRTGDFGRISKVNGRLLLEGRIADDTQVKLRGLRVDLREVESAIIQAANGTIVDCAVSIRQPDATADEYLVAFATSASAAKENLDQIIHQLPLPQYMRPAALIILEKMPTNASGKIDRSALKSIPLPQPGDGNGLGGQQSGSEILSSTESSLKQLWEGVLSKEILSQRQITTTSDFFHVGGSSMLLISLRADIQDTFNIAVSLFQLFDSSTLGGMATLINILSNKSSGDLAYEQDQTSDIEINWESETAVSPALRNVPVNKQFFTNPEIVILTGSTGFLGQQILMRLLNDGVVKKIHCLAVRHDIPLFNSPKVVVHRGDLGLPGFGLSEDELSKIFSEAHAIIHNGTDVSFVKTYHSLKPANVKATKELVRLSLPHHTSFHYISTAAVTNLTGQDSWEQRSVGGFLPPVGADGYLSTKWVSERYLEKVNDLCELPIWIHRPSSITGPDAPATDLMENLIQFSRKIAAIPDTSSWSGWLDFISVDRAAMQIVDEVYEDYSWPGHVKYLYESGEQVVALSDMKGVLERESGSIIETVSMEEWVSKAVEEGLNPLLGEYLKRASGTPLVFPKLNQPPKAKAPSHNETSQPSLSNTDPAPPHPPKPRRDSPAQLEKDETEIKQKPAGFLRRRVPSSLIIMIGHSMGGLVIKKAYALAHQDPVHGRLAERIRCIFFLATPHKGSEYAPVLNKILSMTGITSSREYVSELSQGSTSARIINEDFGRYASTLRIYSFFETLETNLGISSSLIVDKDSAILGPGFRNETSRYMNANHRGIYKFDSLEDPNYLSLKNSLATVVQDLLQERKCRELHFILLHMPRLSSTSASSPRRNVEDAASQAKELHWGIGPPPDENHEQLEGSCLWIDNLDHFRQWRDAEVDISPCQNLQNMPSIYWVTANPGAGKTVLAAHIVNQLVQHHRPHAFYYFKVGKRASLAGCLRSLAFQMATVNSAILSTLSTLSDDDATVDLDDARAIWLKVFKAGILQTSGVTAQYWVLDALDECFDYPELFKFLKGLQVLLPLKIFITSRKLPDLPKLVRQLGDNSTHVVELPVIETMRDIDLYIRDRMQFLPIDKDEDKENLAKEISSKSKASFLWVRLVLDELESVYGYESIKSVLHGIPEGMLPYYRRIITGMQGNKREKHLIQTVLTWVVCASRPLTILELSEALRIDINVNLASAKTAVEALCGQIISVDKNSGLVQIVHATAIEFLLLISFEGDEVATVVCEGPYVAVGFRQGNIRLYSHTSYHKVLEISHAYQIECLAFDPSGAFIVSACAEYITVWDLDGVPLWQKPLGSRCRLLTASSAFVICVTLSGQAIWWDVATGEQMEYHHYSYQHPVSQDQLSTEKQDALSPEPPEISPHAGSLSPGLELLALAYGSRPISILDLRTCECVAWAFDDNCKKVIHLAFNPNPEINALLVGYDDSHLSLYEPWSGTLMHSREPHTQAALQSLSCSRDGRTFSTMDADGNLRIWEFESLTPLYHALTPASFFRSLNYISYEHILINLAN</sequence>
<name>A0ACC1PF14_9PEZI</name>
<evidence type="ECO:0000313" key="2">
    <source>
        <dbReference type="Proteomes" id="UP001143856"/>
    </source>
</evidence>